<dbReference type="Proteomes" id="UP000000314">
    <property type="component" value="Chromosome 3"/>
</dbReference>
<accession>C4R3E2</accession>
<name>C4R3E2_KOMPG</name>
<dbReference type="AlphaFoldDB" id="C4R3E2"/>
<proteinExistence type="predicted"/>
<sequence length="50" mass="5923">MPCHRRMMDIRKVIKFSDVGDITMAVCGIHFRCRLFSFNKGIRRQSYSTI</sequence>
<evidence type="ECO:0000313" key="2">
    <source>
        <dbReference type="Proteomes" id="UP000000314"/>
    </source>
</evidence>
<protein>
    <submittedName>
        <fullName evidence="1">Uncharacterized protein</fullName>
    </submittedName>
</protein>
<dbReference type="RefSeq" id="XP_002492257.1">
    <property type="nucleotide sequence ID" value="XM_002492212.1"/>
</dbReference>
<dbReference type="HOGENOM" id="CLU_3125598_0_0_1"/>
<organism evidence="1 2">
    <name type="scientific">Komagataella phaffii (strain GS115 / ATCC 20864)</name>
    <name type="common">Yeast</name>
    <name type="synonym">Pichia pastoris</name>
    <dbReference type="NCBI Taxonomy" id="644223"/>
    <lineage>
        <taxon>Eukaryota</taxon>
        <taxon>Fungi</taxon>
        <taxon>Dikarya</taxon>
        <taxon>Ascomycota</taxon>
        <taxon>Saccharomycotina</taxon>
        <taxon>Pichiomycetes</taxon>
        <taxon>Pichiales</taxon>
        <taxon>Pichiaceae</taxon>
        <taxon>Komagataella</taxon>
    </lineage>
</organism>
<evidence type="ECO:0000313" key="1">
    <source>
        <dbReference type="EMBL" id="CAY69977.1"/>
    </source>
</evidence>
<dbReference type="GeneID" id="8199335"/>
<dbReference type="InParanoid" id="C4R3E2"/>
<reference evidence="1 2" key="1">
    <citation type="journal article" date="2009" name="Nat. Biotechnol.">
        <title>Genome sequence of the recombinant protein production host Pichia pastoris.</title>
        <authorList>
            <person name="De Schutter K."/>
            <person name="Lin Y.C."/>
            <person name="Tiels P."/>
            <person name="Van Hecke A."/>
            <person name="Glinka S."/>
            <person name="Weber-Lehmann J."/>
            <person name="Rouze P."/>
            <person name="Van de Peer Y."/>
            <person name="Callewaert N."/>
        </authorList>
    </citation>
    <scope>NUCLEOTIDE SEQUENCE [LARGE SCALE GENOMIC DNA]</scope>
    <source>
        <strain evidence="2">GS115 / ATCC 20864</strain>
    </source>
</reference>
<dbReference type="EMBL" id="FN392321">
    <property type="protein sequence ID" value="CAY69977.1"/>
    <property type="molecule type" value="Genomic_DNA"/>
</dbReference>
<gene>
    <name evidence="1" type="ordered locus">PAS_chr3_0049</name>
</gene>
<keyword evidence="2" id="KW-1185">Reference proteome</keyword>
<dbReference type="KEGG" id="ppa:PAS_chr3_0049"/>